<evidence type="ECO:0000256" key="3">
    <source>
        <dbReference type="ARBA" id="ARBA00022840"/>
    </source>
</evidence>
<dbReference type="PANTHER" id="PTHR11528">
    <property type="entry name" value="HEAT SHOCK PROTEIN 90 FAMILY MEMBER"/>
    <property type="match status" value="1"/>
</dbReference>
<keyword evidence="6" id="KW-0808">Transferase</keyword>
<dbReference type="Proteomes" id="UP000318103">
    <property type="component" value="Unassembled WGS sequence"/>
</dbReference>
<dbReference type="Pfam" id="PF13589">
    <property type="entry name" value="HATPase_c_3"/>
    <property type="match status" value="1"/>
</dbReference>
<keyword evidence="4" id="KW-0143">Chaperone</keyword>
<dbReference type="AlphaFoldDB" id="A0A542UF97"/>
<dbReference type="PRINTS" id="PR00775">
    <property type="entry name" value="HEATSHOCK90"/>
</dbReference>
<dbReference type="InterPro" id="IPR036890">
    <property type="entry name" value="HATPase_C_sf"/>
</dbReference>
<reference evidence="6 7" key="1">
    <citation type="submission" date="2019-06" db="EMBL/GenBank/DDBJ databases">
        <title>Sequencing the genomes of 1000 actinobacteria strains.</title>
        <authorList>
            <person name="Klenk H.-P."/>
        </authorList>
    </citation>
    <scope>NUCLEOTIDE SEQUENCE [LARGE SCALE GENOMIC DNA]</scope>
    <source>
        <strain evidence="6 7">DSM 41929</strain>
    </source>
</reference>
<evidence type="ECO:0000259" key="5">
    <source>
        <dbReference type="SMART" id="SM00387"/>
    </source>
</evidence>
<comment type="similarity">
    <text evidence="1">Belongs to the heat shock protein 90 family.</text>
</comment>
<dbReference type="GO" id="GO:0005524">
    <property type="term" value="F:ATP binding"/>
    <property type="evidence" value="ECO:0007669"/>
    <property type="project" value="UniProtKB-KW"/>
</dbReference>
<dbReference type="SUPFAM" id="SSF55874">
    <property type="entry name" value="ATPase domain of HSP90 chaperone/DNA topoisomerase II/histidine kinase"/>
    <property type="match status" value="1"/>
</dbReference>
<evidence type="ECO:0000256" key="4">
    <source>
        <dbReference type="ARBA" id="ARBA00023186"/>
    </source>
</evidence>
<keyword evidence="3" id="KW-0067">ATP-binding</keyword>
<organism evidence="6 7">
    <name type="scientific">Streptomyces puniciscabiei</name>
    <dbReference type="NCBI Taxonomy" id="164348"/>
    <lineage>
        <taxon>Bacteria</taxon>
        <taxon>Bacillati</taxon>
        <taxon>Actinomycetota</taxon>
        <taxon>Actinomycetes</taxon>
        <taxon>Kitasatosporales</taxon>
        <taxon>Streptomycetaceae</taxon>
        <taxon>Streptomyces</taxon>
    </lineage>
</organism>
<dbReference type="GO" id="GO:0016887">
    <property type="term" value="F:ATP hydrolysis activity"/>
    <property type="evidence" value="ECO:0007669"/>
    <property type="project" value="InterPro"/>
</dbReference>
<accession>A0A542UF97</accession>
<dbReference type="GO" id="GO:0016301">
    <property type="term" value="F:kinase activity"/>
    <property type="evidence" value="ECO:0007669"/>
    <property type="project" value="UniProtKB-KW"/>
</dbReference>
<keyword evidence="6" id="KW-0418">Kinase</keyword>
<evidence type="ECO:0000256" key="1">
    <source>
        <dbReference type="ARBA" id="ARBA00008239"/>
    </source>
</evidence>
<keyword evidence="2" id="KW-0547">Nucleotide-binding</keyword>
<dbReference type="GO" id="GO:0051082">
    <property type="term" value="F:unfolded protein binding"/>
    <property type="evidence" value="ECO:0007669"/>
    <property type="project" value="InterPro"/>
</dbReference>
<dbReference type="SMART" id="SM00387">
    <property type="entry name" value="HATPase_c"/>
    <property type="match status" value="1"/>
</dbReference>
<dbReference type="Pfam" id="PF24391">
    <property type="entry name" value="HD-CE"/>
    <property type="match status" value="1"/>
</dbReference>
<dbReference type="Gene3D" id="3.30.565.10">
    <property type="entry name" value="Histidine kinase-like ATPase, C-terminal domain"/>
    <property type="match status" value="1"/>
</dbReference>
<protein>
    <submittedName>
        <fullName evidence="6">Histidine kinase/DNA gyrase B/HSP90-like ATPase</fullName>
    </submittedName>
</protein>
<gene>
    <name evidence="6" type="ORF">FB563_2732</name>
</gene>
<name>A0A542UF97_9ACTN</name>
<dbReference type="InterPro" id="IPR056471">
    <property type="entry name" value="HD-CE"/>
</dbReference>
<evidence type="ECO:0000313" key="6">
    <source>
        <dbReference type="EMBL" id="TQK97748.1"/>
    </source>
</evidence>
<dbReference type="EMBL" id="VFNX01000001">
    <property type="protein sequence ID" value="TQK97748.1"/>
    <property type="molecule type" value="Genomic_DNA"/>
</dbReference>
<dbReference type="InterPro" id="IPR020575">
    <property type="entry name" value="Hsp90_N"/>
</dbReference>
<keyword evidence="7" id="KW-1185">Reference proteome</keyword>
<dbReference type="InterPro" id="IPR001404">
    <property type="entry name" value="Hsp90_fam"/>
</dbReference>
<sequence length="894" mass="100271">MPEHGYQSTFLWRSTLAARTDGDAQAEQREQLRTSYLDLRRNAAVLLGENARSMPDFTVHDISHVDALWETADLVCGHEVTLNPAEAYVLGCAFVLHDAAMGEAAYRTSVRDTLGESRWHDLVSMTYYHRKGCWPDRDELDDPPAEITEECRATAIRETHAEQARRLVDQAWRSSTGQEIHLIEDGRLREFYGPLIGALAASHWWPVDRLAEEFRHRSGPLPGQPGEWTLDKLKLACVLRLADATQIDARRAPEFLFSLRDPQGGSREHWRFQVHVSQPVLDGDRVRYSSNRPFLPEDTGAWWLALDHLRAVDRELKAVDALLHDHGQHRLAARAVAGVDAPERFAQHFRVQGWRPIDATVKVSDVPALVKSLGGEQLYGDQPEVAVRELIQNAQDAVLARQALQPGFTDGRIEVRLTRTDGSWQLEVRDNGLGMDEETLIHGLLDFGNSGWSSAAVRNRLPGLADGGFTPSGRFGIGFFSVFLLGDEVELITRRYDAGTQDARRLSFDGPSSRPLLTPLTGQGWVPEGTTVRVTLKKGPNDVRGLLYYTDDDRLDQLVRRLVLENAVPIRIWEPGASDPGVLAPFSLATGEADEVFDRLHPPATHGWRAGQEKQRLRLRDDFVRRATELLDDRGRRIGLATLGDELFYAGRGNYRGIVTVNGFLADESTAFAGYLAGRPGRASRDQAALVATQDGMRAWMRSQEQRLRDLGQFSDPFQLEHAYTLYSAFNGIPDDVAFAITGQGLLRPADAAGWVARRDEVFLSFGLPLAWRSRPPEVLHYLSGQSVRLPEDWIIICGRAATAPLSEVFPAVENFDADYGFARHHTTLTWQKAWWRMSGELEGLFLRAVCEAWSCTLEAVLAPVERRNWYDIRHLDDESLGGVLGYLLRRPGR</sequence>
<evidence type="ECO:0000313" key="7">
    <source>
        <dbReference type="Proteomes" id="UP000318103"/>
    </source>
</evidence>
<dbReference type="GO" id="GO:0140662">
    <property type="term" value="F:ATP-dependent protein folding chaperone"/>
    <property type="evidence" value="ECO:0007669"/>
    <property type="project" value="InterPro"/>
</dbReference>
<evidence type="ECO:0000256" key="2">
    <source>
        <dbReference type="ARBA" id="ARBA00022741"/>
    </source>
</evidence>
<comment type="caution">
    <text evidence="6">The sequence shown here is derived from an EMBL/GenBank/DDBJ whole genome shotgun (WGS) entry which is preliminary data.</text>
</comment>
<feature type="domain" description="Histidine kinase/HSP90-like ATPase" evidence="5">
    <location>
        <begin position="378"/>
        <end position="540"/>
    </location>
</feature>
<dbReference type="InterPro" id="IPR003594">
    <property type="entry name" value="HATPase_dom"/>
</dbReference>
<proteinExistence type="inferred from homology"/>